<dbReference type="RefSeq" id="WP_198490386.1">
    <property type="nucleotide sequence ID" value="NZ_CP066078.1"/>
</dbReference>
<evidence type="ECO:0000313" key="3">
    <source>
        <dbReference type="Proteomes" id="UP000595221"/>
    </source>
</evidence>
<organism evidence="2 3">
    <name type="scientific">Rothia kristinae</name>
    <dbReference type="NCBI Taxonomy" id="37923"/>
    <lineage>
        <taxon>Bacteria</taxon>
        <taxon>Bacillati</taxon>
        <taxon>Actinomycetota</taxon>
        <taxon>Actinomycetes</taxon>
        <taxon>Micrococcales</taxon>
        <taxon>Micrococcaceae</taxon>
        <taxon>Rothia</taxon>
    </lineage>
</organism>
<accession>A0A7T4T4P8</accession>
<feature type="transmembrane region" description="Helical" evidence="1">
    <location>
        <begin position="20"/>
        <end position="40"/>
    </location>
</feature>
<dbReference type="EMBL" id="CP066078">
    <property type="protein sequence ID" value="QQC59480.1"/>
    <property type="molecule type" value="Genomic_DNA"/>
</dbReference>
<evidence type="ECO:0000313" key="2">
    <source>
        <dbReference type="EMBL" id="QQC59480.1"/>
    </source>
</evidence>
<reference evidence="2 3" key="1">
    <citation type="submission" date="2020-12" db="EMBL/GenBank/DDBJ databases">
        <title>FDA dAtabase for Regulatory Grade micrObial Sequences (FDA-ARGOS): Supporting development and validation of Infectious Disease Dx tests.</title>
        <authorList>
            <person name="Sproer C."/>
            <person name="Gronow S."/>
            <person name="Severitt S."/>
            <person name="Schroder I."/>
            <person name="Tallon L."/>
            <person name="Sadzewicz L."/>
            <person name="Zhao X."/>
            <person name="Boylan J."/>
            <person name="Ott S."/>
            <person name="Bowen H."/>
            <person name="Vavikolanu K."/>
            <person name="Mehta A."/>
            <person name="Aluvathingal J."/>
            <person name="Nadendla S."/>
            <person name="Lowell S."/>
            <person name="Myers T."/>
            <person name="Yan Y."/>
            <person name="Sichtig H."/>
        </authorList>
    </citation>
    <scope>NUCLEOTIDE SEQUENCE [LARGE SCALE GENOMIC DNA]</scope>
    <source>
        <strain evidence="2 3">FDAARGOS_1001</strain>
    </source>
</reference>
<proteinExistence type="predicted"/>
<keyword evidence="1" id="KW-0812">Transmembrane</keyword>
<sequence length="55" mass="5513">MPALRARGPGPLEAGAAGAVDGIILGVGLAVGVIAAALCFRWELRQLRSRSAAGE</sequence>
<evidence type="ECO:0000256" key="1">
    <source>
        <dbReference type="SAM" id="Phobius"/>
    </source>
</evidence>
<dbReference type="Proteomes" id="UP000595221">
    <property type="component" value="Chromosome"/>
</dbReference>
<keyword evidence="1" id="KW-1133">Transmembrane helix</keyword>
<name>A0A7T4T4P8_9MICC</name>
<dbReference type="AlphaFoldDB" id="A0A7T4T4P8"/>
<gene>
    <name evidence="2" type="ORF">I6H58_00205</name>
</gene>
<protein>
    <submittedName>
        <fullName evidence="2">Uncharacterized protein</fullName>
    </submittedName>
</protein>
<keyword evidence="1" id="KW-0472">Membrane</keyword>